<dbReference type="PRINTS" id="PR00364">
    <property type="entry name" value="DISEASERSIST"/>
</dbReference>
<feature type="domain" description="AAA+ ATPase" evidence="1">
    <location>
        <begin position="490"/>
        <end position="624"/>
    </location>
</feature>
<dbReference type="PANTHER" id="PTHR47691:SF3">
    <property type="entry name" value="HTH-TYPE TRANSCRIPTIONAL REGULATOR RV0890C-RELATED"/>
    <property type="match status" value="1"/>
</dbReference>
<dbReference type="RefSeq" id="WP_125003645.1">
    <property type="nucleotide sequence ID" value="NZ_BHYK01000020.1"/>
</dbReference>
<evidence type="ECO:0000313" key="2">
    <source>
        <dbReference type="EMBL" id="GCD11650.1"/>
    </source>
</evidence>
<dbReference type="OrthoDB" id="78172at2"/>
<keyword evidence="3" id="KW-1185">Reference proteome</keyword>
<protein>
    <recommendedName>
        <fullName evidence="1">AAA+ ATPase domain-containing protein</fullName>
    </recommendedName>
</protein>
<dbReference type="EMBL" id="BHYK01000020">
    <property type="protein sequence ID" value="GCD11650.1"/>
    <property type="molecule type" value="Genomic_DNA"/>
</dbReference>
<dbReference type="PANTHER" id="PTHR47691">
    <property type="entry name" value="REGULATOR-RELATED"/>
    <property type="match status" value="1"/>
</dbReference>
<evidence type="ECO:0000313" key="3">
    <source>
        <dbReference type="Proteomes" id="UP000287872"/>
    </source>
</evidence>
<organism evidence="2 3">
    <name type="scientific">Clostridium tagluense</name>
    <dbReference type="NCBI Taxonomy" id="360422"/>
    <lineage>
        <taxon>Bacteria</taxon>
        <taxon>Bacillati</taxon>
        <taxon>Bacillota</taxon>
        <taxon>Clostridia</taxon>
        <taxon>Eubacteriales</taxon>
        <taxon>Clostridiaceae</taxon>
        <taxon>Clostridium</taxon>
    </lineage>
</organism>
<dbReference type="SMART" id="SM00382">
    <property type="entry name" value="AAA"/>
    <property type="match status" value="1"/>
</dbReference>
<dbReference type="InterPro" id="IPR029035">
    <property type="entry name" value="DHS-like_NAD/FAD-binding_dom"/>
</dbReference>
<sequence>MTCELPSTIKKAIKNNTLVFFIGSGTSVPLGFPNWDGLVIEILNELAVDDSDLTDFIPLLKKKRMTAIEILEKVKSNKKQILEIMKKRFLVDIEDEKLIRHKKLWEITSKIITTNYDTAIENSHLNKNFKPTVYTQSFEIAQLNKNVEYLLKLHGSIEDVDNCILFNENYKDLYDGKEEKCVLFQLKKILTDCTIVFLGFSLQDPYVCNIFETMNMVFEGLMDKHFIISTTEEDFSRYGTEVLKIKNWEDGLEEILDEMIQLKPPKDTSAEEVTATIEEENLDVVSKETYKIKIALLLASPIDNPYKFNLNDITKNFDKLDVDIDCYHLSLEKVSELEGYDYIILFCETFKNKLCLEDEYFKSDFVSLKDLEDNLYCENLKAVFCFTNDNIEIEETLTTPIIIYKQKKSNIKDVIIKLFRRFDEKFITSECKYNVLEKIEHIKLTAGKANIMKLETTMPDSIDIKNLTEFVGRKSDLEAIIRKVMDIHFTGQILTIKGSGGIGKTTIVKKIVQEFSRRSFFSQGIYFIDLEHIENYNQFEHKIAQCFGVDNIINFKEHVKLNKLEKDCLIVLDNFETLLYVEDSPNIKELVKFISDYAIIILTTREIVFPDSRFEEVYHLRDFTTEEAVKLFQNYYKSTINENEMKILKSDIIENLLNKNPLAIKIVATNLPNGKDMKTLKRNLEEDFFNTLGEYKDDIYINECDQNIERSKSLYQSINYSYKRLQSKEKLAFELLSLFPDGINMEYFKKFFKTCSKKSLLTPINDCDLKSLGNKSLVDLINGKIKLQSIIRRFSEYQFNQSVEDDKVLFFKEAYNYNYFLLSIIRNIAYDNYRLSCELFDNEFNNFIKSITYINKFENFKITKIEKLKHINALTAYKSMTYSTEKLLNELAQLNDYFDSIQDGKLLFNLIKIKTDYNLGNFDTAFRNLKKIISFTEFRNVLDKDNLFRIIIANAFALYFWEGDAFEFCKWMIENKLKFLRYYNDAVFELGKYTKIIDHNNEKTFFDFDIAFNRGSLNEEELINYINNIYPNNHLEKMQIHYLKSKQEKLDRNHITNLVVTNPYTLGLQNLMYAFIEKDKEKAIEYYMRATENLKHIKYYYVECIYYFSSFLKEIEHTDYDYWLNKGYTLAKQHYYGFLIYRFECLLGKTTGAYNEDGYPLPEELNFDGHFKLLEKSI</sequence>
<proteinExistence type="predicted"/>
<dbReference type="GO" id="GO:0043531">
    <property type="term" value="F:ADP binding"/>
    <property type="evidence" value="ECO:0007669"/>
    <property type="project" value="InterPro"/>
</dbReference>
<accession>A0A401UQ54</accession>
<dbReference type="Proteomes" id="UP000287872">
    <property type="component" value="Unassembled WGS sequence"/>
</dbReference>
<dbReference type="Pfam" id="PF00931">
    <property type="entry name" value="NB-ARC"/>
    <property type="match status" value="1"/>
</dbReference>
<dbReference type="SUPFAM" id="SSF52540">
    <property type="entry name" value="P-loop containing nucleoside triphosphate hydrolases"/>
    <property type="match status" value="1"/>
</dbReference>
<evidence type="ECO:0000259" key="1">
    <source>
        <dbReference type="SMART" id="SM00382"/>
    </source>
</evidence>
<dbReference type="InterPro" id="IPR003593">
    <property type="entry name" value="AAA+_ATPase"/>
</dbReference>
<name>A0A401UQ54_9CLOT</name>
<dbReference type="Gene3D" id="3.40.50.300">
    <property type="entry name" value="P-loop containing nucleotide triphosphate hydrolases"/>
    <property type="match status" value="1"/>
</dbReference>
<dbReference type="InterPro" id="IPR002182">
    <property type="entry name" value="NB-ARC"/>
</dbReference>
<dbReference type="SUPFAM" id="SSF52467">
    <property type="entry name" value="DHS-like NAD/FAD-binding domain"/>
    <property type="match status" value="1"/>
</dbReference>
<comment type="caution">
    <text evidence="2">The sequence shown here is derived from an EMBL/GenBank/DDBJ whole genome shotgun (WGS) entry which is preliminary data.</text>
</comment>
<dbReference type="InterPro" id="IPR027417">
    <property type="entry name" value="P-loop_NTPase"/>
</dbReference>
<dbReference type="AlphaFoldDB" id="A0A401UQ54"/>
<gene>
    <name evidence="2" type="ORF">Ctaglu_32730</name>
</gene>
<dbReference type="Pfam" id="PF13289">
    <property type="entry name" value="SIR2_2"/>
    <property type="match status" value="1"/>
</dbReference>
<reference evidence="2 3" key="1">
    <citation type="submission" date="2018-11" db="EMBL/GenBank/DDBJ databases">
        <title>Genome sequencing and assembly of Clostridium tagluense strain A121.</title>
        <authorList>
            <person name="Murakami T."/>
            <person name="Segawa T."/>
            <person name="Shcherbakova V.A."/>
            <person name="Mori H."/>
            <person name="Yoshimura Y."/>
        </authorList>
    </citation>
    <scope>NUCLEOTIDE SEQUENCE [LARGE SCALE GENOMIC DNA]</scope>
    <source>
        <strain evidence="2 3">A121</strain>
    </source>
</reference>